<dbReference type="EMBL" id="GBRH01252689">
    <property type="protein sequence ID" value="JAD45206.1"/>
    <property type="molecule type" value="Transcribed_RNA"/>
</dbReference>
<dbReference type="PANTHER" id="PTHR46248">
    <property type="entry name" value="EXPRESSED PROTEIN"/>
    <property type="match status" value="1"/>
</dbReference>
<reference evidence="2" key="1">
    <citation type="submission" date="2014-09" db="EMBL/GenBank/DDBJ databases">
        <authorList>
            <person name="Magalhaes I.L.F."/>
            <person name="Oliveira U."/>
            <person name="Santos F.R."/>
            <person name="Vidigal T.H.D.A."/>
            <person name="Brescovit A.D."/>
            <person name="Santos A.J."/>
        </authorList>
    </citation>
    <scope>NUCLEOTIDE SEQUENCE</scope>
    <source>
        <tissue evidence="2">Shoot tissue taken approximately 20 cm above the soil surface</tissue>
    </source>
</reference>
<protein>
    <recommendedName>
        <fullName evidence="1">DUF547 domain-containing protein</fullName>
    </recommendedName>
</protein>
<name>A0A0A9A288_ARUDO</name>
<evidence type="ECO:0000259" key="1">
    <source>
        <dbReference type="Pfam" id="PF04784"/>
    </source>
</evidence>
<organism evidence="2">
    <name type="scientific">Arundo donax</name>
    <name type="common">Giant reed</name>
    <name type="synonym">Donax arundinaceus</name>
    <dbReference type="NCBI Taxonomy" id="35708"/>
    <lineage>
        <taxon>Eukaryota</taxon>
        <taxon>Viridiplantae</taxon>
        <taxon>Streptophyta</taxon>
        <taxon>Embryophyta</taxon>
        <taxon>Tracheophyta</taxon>
        <taxon>Spermatophyta</taxon>
        <taxon>Magnoliopsida</taxon>
        <taxon>Liliopsida</taxon>
        <taxon>Poales</taxon>
        <taxon>Poaceae</taxon>
        <taxon>PACMAD clade</taxon>
        <taxon>Arundinoideae</taxon>
        <taxon>Arundineae</taxon>
        <taxon>Arundo</taxon>
    </lineage>
</organism>
<dbReference type="InterPro" id="IPR006869">
    <property type="entry name" value="DUF547"/>
</dbReference>
<reference evidence="2" key="2">
    <citation type="journal article" date="2015" name="Data Brief">
        <title>Shoot transcriptome of the giant reed, Arundo donax.</title>
        <authorList>
            <person name="Barrero R.A."/>
            <person name="Guerrero F.D."/>
            <person name="Moolhuijzen P."/>
            <person name="Goolsby J.A."/>
            <person name="Tidwell J."/>
            <person name="Bellgard S.E."/>
            <person name="Bellgard M.I."/>
        </authorList>
    </citation>
    <scope>NUCLEOTIDE SEQUENCE</scope>
    <source>
        <tissue evidence="2">Shoot tissue taken approximately 20 cm above the soil surface</tissue>
    </source>
</reference>
<evidence type="ECO:0000313" key="2">
    <source>
        <dbReference type="EMBL" id="JAD45206.1"/>
    </source>
</evidence>
<dbReference type="PANTHER" id="PTHR46248:SF18">
    <property type="entry name" value="TERNARY COMPLEX FACTOR MIP1 LEUCINE-ZIPPER DOMAIN-CONTAINING PROTEIN"/>
    <property type="match status" value="1"/>
</dbReference>
<accession>A0A0A9A288</accession>
<proteinExistence type="predicted"/>
<feature type="domain" description="DUF547" evidence="1">
    <location>
        <begin position="1"/>
        <end position="112"/>
    </location>
</feature>
<dbReference type="Pfam" id="PF04784">
    <property type="entry name" value="DUF547"/>
    <property type="match status" value="1"/>
</dbReference>
<dbReference type="AlphaFoldDB" id="A0A0A9A288"/>
<sequence length="246" mass="27517">MMNAFLEQGAPTNPHMLVAMMPKATINVGGRVLSAMTIDHFILRLPYDVKHQVNPGGAKGDDIAAKGVSGQEWPEPLVTFALSCGSWSSPAVRVYTAARVEEELEVAKRDYLQAAVGVSSPGGLSISKLLHWYLPDFAKDMSSLVDWVCLQLPGDLRRDAVRAVEAGCHSPAALRRVRVLPYEFRFRYLFGLVEQAHTMDFQVCRVFRLVHCDLSGSIESELCFKEMNMSGMQWHWWNLVFEEGNT</sequence>